<gene>
    <name evidence="1" type="ORF">K8V70_02030</name>
</gene>
<name>A0A921IV37_9ACTN</name>
<protein>
    <submittedName>
        <fullName evidence="1">Uncharacterized protein</fullName>
    </submittedName>
</protein>
<dbReference type="Proteomes" id="UP000753256">
    <property type="component" value="Unassembled WGS sequence"/>
</dbReference>
<sequence length="217" mass="22765">MADEIFSLGEPALVCRWRLAGRHVPMLNRHMRALSQRHLQDGPISANMLSWVKQHIEWALAEDTTAVADGVLMLVIDEAGQAVMSTGAYVPLADATADVLMARAANARVEADRTGIAPEVLCSVANGVLTVGISSEANPCAAVSLAEQLAQTRGVRVERDPALSYRVVGGLAAGAVALLSDEHGAVASIDGVGTAADAELIAFLVSAFDKLRDSARR</sequence>
<dbReference type="AlphaFoldDB" id="A0A921IV37"/>
<evidence type="ECO:0000313" key="1">
    <source>
        <dbReference type="EMBL" id="HJG36630.1"/>
    </source>
</evidence>
<reference evidence="1" key="2">
    <citation type="submission" date="2021-09" db="EMBL/GenBank/DDBJ databases">
        <authorList>
            <person name="Gilroy R."/>
        </authorList>
    </citation>
    <scope>NUCLEOTIDE SEQUENCE</scope>
    <source>
        <strain evidence="1">ChiHjej13B12-9602</strain>
    </source>
</reference>
<accession>A0A921IV37</accession>
<reference evidence="1" key="1">
    <citation type="journal article" date="2021" name="PeerJ">
        <title>Extensive microbial diversity within the chicken gut microbiome revealed by metagenomics and culture.</title>
        <authorList>
            <person name="Gilroy R."/>
            <person name="Ravi A."/>
            <person name="Getino M."/>
            <person name="Pursley I."/>
            <person name="Horton D.L."/>
            <person name="Alikhan N.F."/>
            <person name="Baker D."/>
            <person name="Gharbi K."/>
            <person name="Hall N."/>
            <person name="Watson M."/>
            <person name="Adriaenssens E.M."/>
            <person name="Foster-Nyarko E."/>
            <person name="Jarju S."/>
            <person name="Secka A."/>
            <person name="Antonio M."/>
            <person name="Oren A."/>
            <person name="Chaudhuri R.R."/>
            <person name="La Ragione R."/>
            <person name="Hildebrand F."/>
            <person name="Pallen M.J."/>
        </authorList>
    </citation>
    <scope>NUCLEOTIDE SEQUENCE</scope>
    <source>
        <strain evidence="1">ChiHjej13B12-9602</strain>
    </source>
</reference>
<dbReference type="EMBL" id="DYUZ01000008">
    <property type="protein sequence ID" value="HJG36630.1"/>
    <property type="molecule type" value="Genomic_DNA"/>
</dbReference>
<comment type="caution">
    <text evidence="1">The sequence shown here is derived from an EMBL/GenBank/DDBJ whole genome shotgun (WGS) entry which is preliminary data.</text>
</comment>
<organism evidence="1 2">
    <name type="scientific">Enorma phocaeensis</name>
    <dbReference type="NCBI Taxonomy" id="1871019"/>
    <lineage>
        <taxon>Bacteria</taxon>
        <taxon>Bacillati</taxon>
        <taxon>Actinomycetota</taxon>
        <taxon>Coriobacteriia</taxon>
        <taxon>Coriobacteriales</taxon>
        <taxon>Coriobacteriaceae</taxon>
        <taxon>Enorma</taxon>
    </lineage>
</organism>
<dbReference type="RefSeq" id="WP_273188893.1">
    <property type="nucleotide sequence ID" value="NZ_DYUZ01000008.1"/>
</dbReference>
<evidence type="ECO:0000313" key="2">
    <source>
        <dbReference type="Proteomes" id="UP000753256"/>
    </source>
</evidence>
<proteinExistence type="predicted"/>